<feature type="domain" description="Apple" evidence="2">
    <location>
        <begin position="29"/>
        <end position="85"/>
    </location>
</feature>
<comment type="caution">
    <text evidence="3">The sequence shown here is derived from an EMBL/GenBank/DDBJ whole genome shotgun (WGS) entry which is preliminary data.</text>
</comment>
<proteinExistence type="predicted"/>
<evidence type="ECO:0000313" key="3">
    <source>
        <dbReference type="EMBL" id="KAG7167800.1"/>
    </source>
</evidence>
<dbReference type="InterPro" id="IPR003609">
    <property type="entry name" value="Pan_app"/>
</dbReference>
<dbReference type="Proteomes" id="UP000747542">
    <property type="component" value="Unassembled WGS sequence"/>
</dbReference>
<evidence type="ECO:0000259" key="2">
    <source>
        <dbReference type="Pfam" id="PF00024"/>
    </source>
</evidence>
<dbReference type="EMBL" id="JAHLQT010021257">
    <property type="protein sequence ID" value="KAG7167800.1"/>
    <property type="molecule type" value="Genomic_DNA"/>
</dbReference>
<protein>
    <submittedName>
        <fullName evidence="3">Putative PAN domain-containing protein 4</fullName>
    </submittedName>
</protein>
<gene>
    <name evidence="3" type="ORF">Hamer_G010200</name>
</gene>
<accession>A0A8J5K680</accession>
<name>A0A8J5K680_HOMAM</name>
<dbReference type="Pfam" id="PF00024">
    <property type="entry name" value="PAN_1"/>
    <property type="match status" value="1"/>
</dbReference>
<dbReference type="AlphaFoldDB" id="A0A8J5K680"/>
<feature type="chain" id="PRO_5035146414" evidence="1">
    <location>
        <begin position="26"/>
        <end position="129"/>
    </location>
</feature>
<keyword evidence="1" id="KW-0732">Signal</keyword>
<evidence type="ECO:0000256" key="1">
    <source>
        <dbReference type="SAM" id="SignalP"/>
    </source>
</evidence>
<reference evidence="3" key="1">
    <citation type="journal article" date="2021" name="Sci. Adv.">
        <title>The American lobster genome reveals insights on longevity, neural, and immune adaptations.</title>
        <authorList>
            <person name="Polinski J.M."/>
            <person name="Zimin A.V."/>
            <person name="Clark K.F."/>
            <person name="Kohn A.B."/>
            <person name="Sadowski N."/>
            <person name="Timp W."/>
            <person name="Ptitsyn A."/>
            <person name="Khanna P."/>
            <person name="Romanova D.Y."/>
            <person name="Williams P."/>
            <person name="Greenwood S.J."/>
            <person name="Moroz L.L."/>
            <person name="Walt D.R."/>
            <person name="Bodnar A.G."/>
        </authorList>
    </citation>
    <scope>NUCLEOTIDE SEQUENCE</scope>
    <source>
        <strain evidence="3">GMGI-L3</strain>
    </source>
</reference>
<keyword evidence="4" id="KW-1185">Reference proteome</keyword>
<feature type="signal peptide" evidence="1">
    <location>
        <begin position="1"/>
        <end position="25"/>
    </location>
</feature>
<dbReference type="OrthoDB" id="10666832at2759"/>
<organism evidence="3 4">
    <name type="scientific">Homarus americanus</name>
    <name type="common">American lobster</name>
    <dbReference type="NCBI Taxonomy" id="6706"/>
    <lineage>
        <taxon>Eukaryota</taxon>
        <taxon>Metazoa</taxon>
        <taxon>Ecdysozoa</taxon>
        <taxon>Arthropoda</taxon>
        <taxon>Crustacea</taxon>
        <taxon>Multicrustacea</taxon>
        <taxon>Malacostraca</taxon>
        <taxon>Eumalacostraca</taxon>
        <taxon>Eucarida</taxon>
        <taxon>Decapoda</taxon>
        <taxon>Pleocyemata</taxon>
        <taxon>Astacidea</taxon>
        <taxon>Nephropoidea</taxon>
        <taxon>Nephropidae</taxon>
        <taxon>Homarus</taxon>
    </lineage>
</organism>
<evidence type="ECO:0000313" key="4">
    <source>
        <dbReference type="Proteomes" id="UP000747542"/>
    </source>
</evidence>
<sequence>MMKGAMMVMVAAMVVVDMESQGVHGASFFIRVPGVMLTGSVADTTLVSSRIQCAMLCSEVSCRAFTLLNTNARKECTPYHTITRADSVVEEAYETFAEEHSEKTLRDMAYPITTQPTTIQPTTTQPTTA</sequence>